<keyword evidence="3" id="KW-1185">Reference proteome</keyword>
<dbReference type="InParanoid" id="A0A665V8E0"/>
<dbReference type="FunCoup" id="A0A665V8E0">
    <property type="interactions" value="664"/>
</dbReference>
<proteinExistence type="predicted"/>
<reference evidence="2" key="3">
    <citation type="submission" date="2025-09" db="UniProtKB">
        <authorList>
            <consortium name="Ensembl"/>
        </authorList>
    </citation>
    <scope>IDENTIFICATION</scope>
</reference>
<dbReference type="InterPro" id="IPR020339">
    <property type="entry name" value="C20orf85-like"/>
</dbReference>
<protein>
    <submittedName>
        <fullName evidence="2">Si:dkey-18j18.3</fullName>
    </submittedName>
</protein>
<name>A0A665V8E0_ECHNA</name>
<dbReference type="Pfam" id="PF14945">
    <property type="entry name" value="LLC1"/>
    <property type="match status" value="1"/>
</dbReference>
<evidence type="ECO:0000313" key="2">
    <source>
        <dbReference type="Ensembl" id="ENSENLP00000027969.1"/>
    </source>
</evidence>
<dbReference type="AlphaFoldDB" id="A0A665V8E0"/>
<feature type="region of interest" description="Disordered" evidence="1">
    <location>
        <begin position="1"/>
        <end position="57"/>
    </location>
</feature>
<organism evidence="2 3">
    <name type="scientific">Echeneis naucrates</name>
    <name type="common">Live sharksucker</name>
    <dbReference type="NCBI Taxonomy" id="173247"/>
    <lineage>
        <taxon>Eukaryota</taxon>
        <taxon>Metazoa</taxon>
        <taxon>Chordata</taxon>
        <taxon>Craniata</taxon>
        <taxon>Vertebrata</taxon>
        <taxon>Euteleostomi</taxon>
        <taxon>Actinopterygii</taxon>
        <taxon>Neopterygii</taxon>
        <taxon>Teleostei</taxon>
        <taxon>Neoteleostei</taxon>
        <taxon>Acanthomorphata</taxon>
        <taxon>Carangaria</taxon>
        <taxon>Carangiformes</taxon>
        <taxon>Echeneidae</taxon>
        <taxon>Echeneis</taxon>
    </lineage>
</organism>
<reference evidence="2" key="2">
    <citation type="submission" date="2025-08" db="UniProtKB">
        <authorList>
            <consortium name="Ensembl"/>
        </authorList>
    </citation>
    <scope>IDENTIFICATION</scope>
</reference>
<dbReference type="Ensembl" id="ENSENLT00000028811.1">
    <property type="protein sequence ID" value="ENSENLP00000027969.1"/>
    <property type="gene ID" value="ENSENLG00000012508.1"/>
</dbReference>
<dbReference type="PANTHER" id="PTHR31909">
    <property type="entry name" value="CHROMOSOME 20 ORF85 FAMILY MEMBER"/>
    <property type="match status" value="1"/>
</dbReference>
<dbReference type="PANTHER" id="PTHR31909:SF2">
    <property type="entry name" value="RIKEN CDNA 2410004P03 GENE"/>
    <property type="match status" value="1"/>
</dbReference>
<reference evidence="2" key="1">
    <citation type="submission" date="2021-04" db="EMBL/GenBank/DDBJ databases">
        <authorList>
            <consortium name="Wellcome Sanger Institute Data Sharing"/>
        </authorList>
    </citation>
    <scope>NUCLEOTIDE SEQUENCE [LARGE SCALE GENOMIC DNA]</scope>
</reference>
<sequence>MDLNDVRRVSSAGYRLPDRSGGTRPVTTRPPADRTRSPKGAAVTSEPDPDQADPVKQDRVWRQMVWTERRGIREWEKNWSFLKDYGQMVGNQEEPLPSYVPLFSDRIPNTTNQMFGSRLSTPLGSELVKLDRLLLWSGSHQRSKHDPEMLPC</sequence>
<evidence type="ECO:0000256" key="1">
    <source>
        <dbReference type="SAM" id="MobiDB-lite"/>
    </source>
</evidence>
<dbReference type="OMA" id="DFFFMEG"/>
<gene>
    <name evidence="2" type="primary">cimip5</name>
</gene>
<dbReference type="Proteomes" id="UP000472264">
    <property type="component" value="Chromosome 22"/>
</dbReference>
<evidence type="ECO:0000313" key="3">
    <source>
        <dbReference type="Proteomes" id="UP000472264"/>
    </source>
</evidence>
<accession>A0A665V8E0</accession>